<evidence type="ECO:0000259" key="1">
    <source>
        <dbReference type="Pfam" id="PF01431"/>
    </source>
</evidence>
<sequence>MNASLGNVPWPELAEVRHRAESLRCGPEFLPHLLDIAALGLAWHAVNSATQLQPSETDNIERAPDPALLAIRDDQKEEHLYTGDQLFFLTYCRSRCRKKTAGNRRDAGCNAAVRSMRHFGRSFNCHPGSPMFPRDTCEISDFF</sequence>
<dbReference type="InterPro" id="IPR018497">
    <property type="entry name" value="Peptidase_M13_C"/>
</dbReference>
<name>A0AAQ4FFS3_AMBAM</name>
<comment type="caution">
    <text evidence="2">The sequence shown here is derived from an EMBL/GenBank/DDBJ whole genome shotgun (WGS) entry which is preliminary data.</text>
</comment>
<dbReference type="SUPFAM" id="SSF55486">
    <property type="entry name" value="Metalloproteases ('zincins'), catalytic domain"/>
    <property type="match status" value="1"/>
</dbReference>
<feature type="domain" description="Peptidase M13 C-terminal" evidence="1">
    <location>
        <begin position="81"/>
        <end position="139"/>
    </location>
</feature>
<dbReference type="Proteomes" id="UP001321473">
    <property type="component" value="Unassembled WGS sequence"/>
</dbReference>
<evidence type="ECO:0000313" key="2">
    <source>
        <dbReference type="EMBL" id="KAK8786157.1"/>
    </source>
</evidence>
<proteinExistence type="predicted"/>
<dbReference type="Pfam" id="PF01431">
    <property type="entry name" value="Peptidase_M13"/>
    <property type="match status" value="1"/>
</dbReference>
<protein>
    <recommendedName>
        <fullName evidence="1">Peptidase M13 C-terminal domain-containing protein</fullName>
    </recommendedName>
</protein>
<dbReference type="PROSITE" id="PS51885">
    <property type="entry name" value="NEPRILYSIN"/>
    <property type="match status" value="1"/>
</dbReference>
<dbReference type="AlphaFoldDB" id="A0AAQ4FFS3"/>
<dbReference type="Gene3D" id="3.40.390.10">
    <property type="entry name" value="Collagenase (Catalytic Domain)"/>
    <property type="match status" value="1"/>
</dbReference>
<reference evidence="2 3" key="1">
    <citation type="journal article" date="2023" name="Arcadia Sci">
        <title>De novo assembly of a long-read Amblyomma americanum tick genome.</title>
        <authorList>
            <person name="Chou S."/>
            <person name="Poskanzer K.E."/>
            <person name="Rollins M."/>
            <person name="Thuy-Boun P.S."/>
        </authorList>
    </citation>
    <scope>NUCLEOTIDE SEQUENCE [LARGE SCALE GENOMIC DNA]</scope>
    <source>
        <strain evidence="2">F_SG_1</strain>
        <tissue evidence="2">Salivary glands</tissue>
    </source>
</reference>
<evidence type="ECO:0000313" key="3">
    <source>
        <dbReference type="Proteomes" id="UP001321473"/>
    </source>
</evidence>
<dbReference type="PANTHER" id="PTHR11733:SF241">
    <property type="entry name" value="GH26575P-RELATED"/>
    <property type="match status" value="1"/>
</dbReference>
<dbReference type="EMBL" id="JARKHS020002944">
    <property type="protein sequence ID" value="KAK8786157.1"/>
    <property type="molecule type" value="Genomic_DNA"/>
</dbReference>
<dbReference type="InterPro" id="IPR000718">
    <property type="entry name" value="Peptidase_M13"/>
</dbReference>
<dbReference type="GO" id="GO:0005886">
    <property type="term" value="C:plasma membrane"/>
    <property type="evidence" value="ECO:0007669"/>
    <property type="project" value="TreeGrafter"/>
</dbReference>
<dbReference type="GO" id="GO:0004222">
    <property type="term" value="F:metalloendopeptidase activity"/>
    <property type="evidence" value="ECO:0007669"/>
    <property type="project" value="InterPro"/>
</dbReference>
<organism evidence="2 3">
    <name type="scientific">Amblyomma americanum</name>
    <name type="common">Lone star tick</name>
    <dbReference type="NCBI Taxonomy" id="6943"/>
    <lineage>
        <taxon>Eukaryota</taxon>
        <taxon>Metazoa</taxon>
        <taxon>Ecdysozoa</taxon>
        <taxon>Arthropoda</taxon>
        <taxon>Chelicerata</taxon>
        <taxon>Arachnida</taxon>
        <taxon>Acari</taxon>
        <taxon>Parasitiformes</taxon>
        <taxon>Ixodida</taxon>
        <taxon>Ixodoidea</taxon>
        <taxon>Ixodidae</taxon>
        <taxon>Amblyomminae</taxon>
        <taxon>Amblyomma</taxon>
    </lineage>
</organism>
<dbReference type="InterPro" id="IPR024079">
    <property type="entry name" value="MetalloPept_cat_dom_sf"/>
</dbReference>
<dbReference type="PANTHER" id="PTHR11733">
    <property type="entry name" value="ZINC METALLOPROTEASE FAMILY M13 NEPRILYSIN-RELATED"/>
    <property type="match status" value="1"/>
</dbReference>
<dbReference type="GO" id="GO:0016485">
    <property type="term" value="P:protein processing"/>
    <property type="evidence" value="ECO:0007669"/>
    <property type="project" value="TreeGrafter"/>
</dbReference>
<gene>
    <name evidence="2" type="ORF">V5799_007481</name>
</gene>
<accession>A0AAQ4FFS3</accession>
<keyword evidence="3" id="KW-1185">Reference proteome</keyword>